<name>A0AAE0LW49_9PEZI</name>
<reference evidence="1" key="1">
    <citation type="journal article" date="2023" name="Mol. Phylogenet. Evol.">
        <title>Genome-scale phylogeny and comparative genomics of the fungal order Sordariales.</title>
        <authorList>
            <person name="Hensen N."/>
            <person name="Bonometti L."/>
            <person name="Westerberg I."/>
            <person name="Brannstrom I.O."/>
            <person name="Guillou S."/>
            <person name="Cros-Aarteil S."/>
            <person name="Calhoun S."/>
            <person name="Haridas S."/>
            <person name="Kuo A."/>
            <person name="Mondo S."/>
            <person name="Pangilinan J."/>
            <person name="Riley R."/>
            <person name="LaButti K."/>
            <person name="Andreopoulos B."/>
            <person name="Lipzen A."/>
            <person name="Chen C."/>
            <person name="Yan M."/>
            <person name="Daum C."/>
            <person name="Ng V."/>
            <person name="Clum A."/>
            <person name="Steindorff A."/>
            <person name="Ohm R.A."/>
            <person name="Martin F."/>
            <person name="Silar P."/>
            <person name="Natvig D.O."/>
            <person name="Lalanne C."/>
            <person name="Gautier V."/>
            <person name="Ament-Velasquez S.L."/>
            <person name="Kruys A."/>
            <person name="Hutchinson M.I."/>
            <person name="Powell A.J."/>
            <person name="Barry K."/>
            <person name="Miller A.N."/>
            <person name="Grigoriev I.V."/>
            <person name="Debuchy R."/>
            <person name="Gladieux P."/>
            <person name="Hiltunen Thoren M."/>
            <person name="Johannesson H."/>
        </authorList>
    </citation>
    <scope>NUCLEOTIDE SEQUENCE</scope>
    <source>
        <strain evidence="1">CBS 168.71</strain>
    </source>
</reference>
<dbReference type="Proteomes" id="UP001278766">
    <property type="component" value="Unassembled WGS sequence"/>
</dbReference>
<gene>
    <name evidence="1" type="ORF">B0H64DRAFT_427961</name>
</gene>
<protein>
    <submittedName>
        <fullName evidence="1">Uncharacterized protein</fullName>
    </submittedName>
</protein>
<dbReference type="EMBL" id="JAUEPN010000001">
    <property type="protein sequence ID" value="KAK3299762.1"/>
    <property type="molecule type" value="Genomic_DNA"/>
</dbReference>
<dbReference type="GeneID" id="87842770"/>
<dbReference type="Pfam" id="PF20174">
    <property type="entry name" value="DUF6540"/>
    <property type="match status" value="1"/>
</dbReference>
<organism evidence="1 2">
    <name type="scientific">Chaetomium fimeti</name>
    <dbReference type="NCBI Taxonomy" id="1854472"/>
    <lineage>
        <taxon>Eukaryota</taxon>
        <taxon>Fungi</taxon>
        <taxon>Dikarya</taxon>
        <taxon>Ascomycota</taxon>
        <taxon>Pezizomycotina</taxon>
        <taxon>Sordariomycetes</taxon>
        <taxon>Sordariomycetidae</taxon>
        <taxon>Sordariales</taxon>
        <taxon>Chaetomiaceae</taxon>
        <taxon>Chaetomium</taxon>
    </lineage>
</organism>
<reference evidence="1" key="2">
    <citation type="submission" date="2023-06" db="EMBL/GenBank/DDBJ databases">
        <authorList>
            <consortium name="Lawrence Berkeley National Laboratory"/>
            <person name="Haridas S."/>
            <person name="Hensen N."/>
            <person name="Bonometti L."/>
            <person name="Westerberg I."/>
            <person name="Brannstrom I.O."/>
            <person name="Guillou S."/>
            <person name="Cros-Aarteil S."/>
            <person name="Calhoun S."/>
            <person name="Kuo A."/>
            <person name="Mondo S."/>
            <person name="Pangilinan J."/>
            <person name="Riley R."/>
            <person name="Labutti K."/>
            <person name="Andreopoulos B."/>
            <person name="Lipzen A."/>
            <person name="Chen C."/>
            <person name="Yanf M."/>
            <person name="Daum C."/>
            <person name="Ng V."/>
            <person name="Clum A."/>
            <person name="Steindorff A."/>
            <person name="Ohm R."/>
            <person name="Martin F."/>
            <person name="Silar P."/>
            <person name="Natvig D."/>
            <person name="Lalanne C."/>
            <person name="Gautier V."/>
            <person name="Ament-Velasquez S.L."/>
            <person name="Kruys A."/>
            <person name="Hutchinson M.I."/>
            <person name="Powell A.J."/>
            <person name="Barry K."/>
            <person name="Miller A.N."/>
            <person name="Grigoriev I.V."/>
            <person name="Debuchy R."/>
            <person name="Gladieux P."/>
            <person name="Thoren M.H."/>
            <person name="Johannesson H."/>
        </authorList>
    </citation>
    <scope>NUCLEOTIDE SEQUENCE</scope>
    <source>
        <strain evidence="1">CBS 168.71</strain>
    </source>
</reference>
<comment type="caution">
    <text evidence="1">The sequence shown here is derived from an EMBL/GenBank/DDBJ whole genome shotgun (WGS) entry which is preliminary data.</text>
</comment>
<dbReference type="RefSeq" id="XP_062663276.1">
    <property type="nucleotide sequence ID" value="XM_062805822.1"/>
</dbReference>
<proteinExistence type="predicted"/>
<evidence type="ECO:0000313" key="1">
    <source>
        <dbReference type="EMBL" id="KAK3299762.1"/>
    </source>
</evidence>
<dbReference type="AlphaFoldDB" id="A0AAE0LW49"/>
<sequence>MADSEWEMVNRDGAPSERTHYRVYLVTYLCTKETHHAICVETDPEQRFSSWGHLFRVDGDLYNGMRYDFDKCCHPFESSTGQTMEHIGWVRREASVKEVCEGIPAPPKQWGDKLKQIDPDVPPRHSHHWAADVVTALKTTGVLEPLLDTDDGRVIVRPKLVVDKKQPARVSELRFLI</sequence>
<evidence type="ECO:0000313" key="2">
    <source>
        <dbReference type="Proteomes" id="UP001278766"/>
    </source>
</evidence>
<dbReference type="InterPro" id="IPR046670">
    <property type="entry name" value="DUF6540"/>
</dbReference>
<keyword evidence="2" id="KW-1185">Reference proteome</keyword>
<accession>A0AAE0LW49</accession>